<dbReference type="NCBIfam" id="TIGR00225">
    <property type="entry name" value="prc"/>
    <property type="match status" value="1"/>
</dbReference>
<comment type="caution">
    <text evidence="8">The sequence shown here is derived from an EMBL/GenBank/DDBJ whole genome shotgun (WGS) entry which is preliminary data.</text>
</comment>
<dbReference type="Pfam" id="PF17820">
    <property type="entry name" value="PDZ_6"/>
    <property type="match status" value="1"/>
</dbReference>
<evidence type="ECO:0000256" key="3">
    <source>
        <dbReference type="ARBA" id="ARBA00022801"/>
    </source>
</evidence>
<keyword evidence="9" id="KW-1185">Reference proteome</keyword>
<dbReference type="SMART" id="SM00228">
    <property type="entry name" value="PDZ"/>
    <property type="match status" value="1"/>
</dbReference>
<dbReference type="Pfam" id="PF14684">
    <property type="entry name" value="Tricorn_C1"/>
    <property type="match status" value="1"/>
</dbReference>
<feature type="domain" description="Tail specific protease" evidence="7">
    <location>
        <begin position="287"/>
        <end position="483"/>
    </location>
</feature>
<comment type="similarity">
    <text evidence="1">Belongs to the peptidase S41A family.</text>
</comment>
<dbReference type="InterPro" id="IPR041489">
    <property type="entry name" value="PDZ_6"/>
</dbReference>
<keyword evidence="3" id="KW-0378">Hydrolase</keyword>
<dbReference type="GO" id="GO:0004175">
    <property type="term" value="F:endopeptidase activity"/>
    <property type="evidence" value="ECO:0007669"/>
    <property type="project" value="TreeGrafter"/>
</dbReference>
<proteinExistence type="inferred from homology"/>
<evidence type="ECO:0000256" key="1">
    <source>
        <dbReference type="ARBA" id="ARBA00009179"/>
    </source>
</evidence>
<dbReference type="Proteomes" id="UP001054902">
    <property type="component" value="Unassembled WGS sequence"/>
</dbReference>
<name>A0AAD3CMM2_9STRA</name>
<dbReference type="InterPro" id="IPR001478">
    <property type="entry name" value="PDZ"/>
</dbReference>
<dbReference type="AlphaFoldDB" id="A0AAD3CMM2"/>
<dbReference type="InterPro" id="IPR005151">
    <property type="entry name" value="Tail-specific_protease"/>
</dbReference>
<evidence type="ECO:0000313" key="9">
    <source>
        <dbReference type="Proteomes" id="UP001054902"/>
    </source>
</evidence>
<reference evidence="8 9" key="1">
    <citation type="journal article" date="2021" name="Sci. Rep.">
        <title>The genome of the diatom Chaetoceros tenuissimus carries an ancient integrated fragment of an extant virus.</title>
        <authorList>
            <person name="Hongo Y."/>
            <person name="Kimura K."/>
            <person name="Takaki Y."/>
            <person name="Yoshida Y."/>
            <person name="Baba S."/>
            <person name="Kobayashi G."/>
            <person name="Nagasaki K."/>
            <person name="Hano T."/>
            <person name="Tomaru Y."/>
        </authorList>
    </citation>
    <scope>NUCLEOTIDE SEQUENCE [LARGE SCALE GENOMIC DNA]</scope>
    <source>
        <strain evidence="8 9">NIES-3715</strain>
    </source>
</reference>
<dbReference type="GO" id="GO:0008236">
    <property type="term" value="F:serine-type peptidase activity"/>
    <property type="evidence" value="ECO:0007669"/>
    <property type="project" value="UniProtKB-KW"/>
</dbReference>
<dbReference type="InterPro" id="IPR004447">
    <property type="entry name" value="Peptidase_S41A"/>
</dbReference>
<keyword evidence="5" id="KW-0732">Signal</keyword>
<dbReference type="EMBL" id="BLLK01000029">
    <property type="protein sequence ID" value="GFH48758.1"/>
    <property type="molecule type" value="Genomic_DNA"/>
</dbReference>
<organism evidence="8 9">
    <name type="scientific">Chaetoceros tenuissimus</name>
    <dbReference type="NCBI Taxonomy" id="426638"/>
    <lineage>
        <taxon>Eukaryota</taxon>
        <taxon>Sar</taxon>
        <taxon>Stramenopiles</taxon>
        <taxon>Ochrophyta</taxon>
        <taxon>Bacillariophyta</taxon>
        <taxon>Coscinodiscophyceae</taxon>
        <taxon>Chaetocerotophycidae</taxon>
        <taxon>Chaetocerotales</taxon>
        <taxon>Chaetocerotaceae</taxon>
        <taxon>Chaetoceros</taxon>
    </lineage>
</organism>
<dbReference type="InterPro" id="IPR028204">
    <property type="entry name" value="Tricorn_C1"/>
</dbReference>
<evidence type="ECO:0000259" key="7">
    <source>
        <dbReference type="SMART" id="SM00245"/>
    </source>
</evidence>
<protein>
    <recommendedName>
        <fullName evidence="10">PDZ domain-containing protein</fullName>
    </recommendedName>
</protein>
<dbReference type="CDD" id="cd07560">
    <property type="entry name" value="Peptidase_S41_CPP"/>
    <property type="match status" value="1"/>
</dbReference>
<dbReference type="SUPFAM" id="SSF52096">
    <property type="entry name" value="ClpP/crotonase"/>
    <property type="match status" value="1"/>
</dbReference>
<dbReference type="Gene3D" id="3.30.750.44">
    <property type="match status" value="1"/>
</dbReference>
<evidence type="ECO:0000256" key="4">
    <source>
        <dbReference type="ARBA" id="ARBA00022825"/>
    </source>
</evidence>
<dbReference type="Gene3D" id="2.30.42.10">
    <property type="match status" value="1"/>
</dbReference>
<dbReference type="GO" id="GO:0006508">
    <property type="term" value="P:proteolysis"/>
    <property type="evidence" value="ECO:0007669"/>
    <property type="project" value="UniProtKB-KW"/>
</dbReference>
<sequence>MKLTLATVLFFSTSAQVSAFVPVGSVTTNSKLPRADVTITYSTKLEFHSFEEKSSEEHVRSLLKKCTSTVAALVTASVLCLPVNPGAQVQIPSFMEPIVGTHPAYAAVTSLDESDRKEEALRRSTVIDEAWTLVKKYYIDNTFNNQDWDEVREKYESRLKVEKDGAYDDEEAMKLTTAMVKSLGDKYSRVLDRAGYSRIQKFDLIGVGATLMPDSNKRIMVGAPPVKGSEAEKAGIKIGDYIVAVNGVETKGRTAFDIIDQISEQPNVEEVTFTVLTQGPDDLEGEGYIRDVTMKRQFVEVKDPITYKITEKRKDGTIVGYIRISEFNSLVKPKLENALKALTVEGANALVLDLRQNPGGAFQSAVEIAGLFMEDKIATNVVDANQVEMAFRTTKGKVLVNQNTPIVIWLDGGSASASEVLAGSLHDQCKSIIMGSNSFGKGLIQAVYGLKNGSGLVLTVAKYVTPNGTDIQGHGITPDIEAKLPTPLVIGLSTDTSKVDFQKVAMKLSTCTCPSE</sequence>
<dbReference type="InterPro" id="IPR036034">
    <property type="entry name" value="PDZ_sf"/>
</dbReference>
<dbReference type="PANTHER" id="PTHR32060:SF22">
    <property type="entry name" value="CARBOXYL-TERMINAL-PROCESSING PEPTIDASE 3, CHLOROPLASTIC"/>
    <property type="match status" value="1"/>
</dbReference>
<evidence type="ECO:0000313" key="8">
    <source>
        <dbReference type="EMBL" id="GFH48758.1"/>
    </source>
</evidence>
<feature type="domain" description="PDZ" evidence="6">
    <location>
        <begin position="205"/>
        <end position="279"/>
    </location>
</feature>
<keyword evidence="4" id="KW-0720">Serine protease</keyword>
<evidence type="ECO:0008006" key="10">
    <source>
        <dbReference type="Google" id="ProtNLM"/>
    </source>
</evidence>
<evidence type="ECO:0000259" key="6">
    <source>
        <dbReference type="SMART" id="SM00228"/>
    </source>
</evidence>
<dbReference type="Gene3D" id="3.90.226.10">
    <property type="entry name" value="2-enoyl-CoA Hydratase, Chain A, domain 1"/>
    <property type="match status" value="1"/>
</dbReference>
<dbReference type="SUPFAM" id="SSF50156">
    <property type="entry name" value="PDZ domain-like"/>
    <property type="match status" value="1"/>
</dbReference>
<evidence type="ECO:0000256" key="5">
    <source>
        <dbReference type="SAM" id="SignalP"/>
    </source>
</evidence>
<dbReference type="InterPro" id="IPR029045">
    <property type="entry name" value="ClpP/crotonase-like_dom_sf"/>
</dbReference>
<accession>A0AAD3CMM2</accession>
<keyword evidence="2" id="KW-0645">Protease</keyword>
<dbReference type="Pfam" id="PF03572">
    <property type="entry name" value="Peptidase_S41"/>
    <property type="match status" value="1"/>
</dbReference>
<gene>
    <name evidence="8" type="ORF">CTEN210_05234</name>
</gene>
<evidence type="ECO:0000256" key="2">
    <source>
        <dbReference type="ARBA" id="ARBA00022670"/>
    </source>
</evidence>
<dbReference type="SMART" id="SM00245">
    <property type="entry name" value="TSPc"/>
    <property type="match status" value="1"/>
</dbReference>
<dbReference type="PANTHER" id="PTHR32060">
    <property type="entry name" value="TAIL-SPECIFIC PROTEASE"/>
    <property type="match status" value="1"/>
</dbReference>
<feature type="chain" id="PRO_5042158472" description="PDZ domain-containing protein" evidence="5">
    <location>
        <begin position="20"/>
        <end position="516"/>
    </location>
</feature>
<feature type="signal peptide" evidence="5">
    <location>
        <begin position="1"/>
        <end position="19"/>
    </location>
</feature>